<evidence type="ECO:0000256" key="1">
    <source>
        <dbReference type="ARBA" id="ARBA00022553"/>
    </source>
</evidence>
<keyword evidence="1 6" id="KW-0597">Phosphoprotein</keyword>
<dbReference type="InterPro" id="IPR039420">
    <property type="entry name" value="WalR-like"/>
</dbReference>
<dbReference type="SUPFAM" id="SSF52172">
    <property type="entry name" value="CheY-like"/>
    <property type="match status" value="1"/>
</dbReference>
<evidence type="ECO:0000256" key="3">
    <source>
        <dbReference type="ARBA" id="ARBA00023015"/>
    </source>
</evidence>
<feature type="modified residue" description="4-aspartylphosphate" evidence="6">
    <location>
        <position position="52"/>
    </location>
</feature>
<dbReference type="InterPro" id="IPR001789">
    <property type="entry name" value="Sig_transdc_resp-reg_receiver"/>
</dbReference>
<dbReference type="PROSITE" id="PS50110">
    <property type="entry name" value="RESPONSE_REGULATORY"/>
    <property type="match status" value="1"/>
</dbReference>
<organism evidence="10 11">
    <name type="scientific">Conexibacter arvalis</name>
    <dbReference type="NCBI Taxonomy" id="912552"/>
    <lineage>
        <taxon>Bacteria</taxon>
        <taxon>Bacillati</taxon>
        <taxon>Actinomycetota</taxon>
        <taxon>Thermoleophilia</taxon>
        <taxon>Solirubrobacterales</taxon>
        <taxon>Conexibacteraceae</taxon>
        <taxon>Conexibacter</taxon>
    </lineage>
</organism>
<dbReference type="Gene3D" id="6.10.250.690">
    <property type="match status" value="1"/>
</dbReference>
<dbReference type="CDD" id="cd00383">
    <property type="entry name" value="trans_reg_C"/>
    <property type="match status" value="1"/>
</dbReference>
<dbReference type="InterPro" id="IPR011006">
    <property type="entry name" value="CheY-like_superfamily"/>
</dbReference>
<dbReference type="PANTHER" id="PTHR48111">
    <property type="entry name" value="REGULATOR OF RPOS"/>
    <property type="match status" value="1"/>
</dbReference>
<keyword evidence="2" id="KW-0902">Two-component regulatory system</keyword>
<evidence type="ECO:0000259" key="8">
    <source>
        <dbReference type="PROSITE" id="PS50110"/>
    </source>
</evidence>
<dbReference type="Proteomes" id="UP000585272">
    <property type="component" value="Unassembled WGS sequence"/>
</dbReference>
<dbReference type="PROSITE" id="PS51755">
    <property type="entry name" value="OMPR_PHOB"/>
    <property type="match status" value="1"/>
</dbReference>
<protein>
    <submittedName>
        <fullName evidence="10">DNA-binding response OmpR family regulator</fullName>
    </submittedName>
</protein>
<evidence type="ECO:0000313" key="10">
    <source>
        <dbReference type="EMBL" id="MBB4661600.1"/>
    </source>
</evidence>
<evidence type="ECO:0000256" key="6">
    <source>
        <dbReference type="PROSITE-ProRule" id="PRU00169"/>
    </source>
</evidence>
<dbReference type="Gene3D" id="1.10.10.10">
    <property type="entry name" value="Winged helix-like DNA-binding domain superfamily/Winged helix DNA-binding domain"/>
    <property type="match status" value="1"/>
</dbReference>
<dbReference type="SMART" id="SM00448">
    <property type="entry name" value="REC"/>
    <property type="match status" value="1"/>
</dbReference>
<keyword evidence="4 7" id="KW-0238">DNA-binding</keyword>
<dbReference type="GO" id="GO:0006355">
    <property type="term" value="P:regulation of DNA-templated transcription"/>
    <property type="evidence" value="ECO:0007669"/>
    <property type="project" value="InterPro"/>
</dbReference>
<dbReference type="Pfam" id="PF00072">
    <property type="entry name" value="Response_reg"/>
    <property type="match status" value="1"/>
</dbReference>
<reference evidence="10 11" key="1">
    <citation type="submission" date="2020-08" db="EMBL/GenBank/DDBJ databases">
        <title>Genomic Encyclopedia of Archaeal and Bacterial Type Strains, Phase II (KMG-II): from individual species to whole genera.</title>
        <authorList>
            <person name="Goeker M."/>
        </authorList>
    </citation>
    <scope>NUCLEOTIDE SEQUENCE [LARGE SCALE GENOMIC DNA]</scope>
    <source>
        <strain evidence="10 11">DSM 23288</strain>
    </source>
</reference>
<evidence type="ECO:0000256" key="5">
    <source>
        <dbReference type="ARBA" id="ARBA00023163"/>
    </source>
</evidence>
<dbReference type="GO" id="GO:0032993">
    <property type="term" value="C:protein-DNA complex"/>
    <property type="evidence" value="ECO:0007669"/>
    <property type="project" value="TreeGrafter"/>
</dbReference>
<sequence length="239" mass="26470">MADVLVVEDEEDVRRLVRVLLERAGHSVAEAGNGIEALALVQADAPDLVVLDVTMPELDGWQTLERIRDLCEVPVLMLTARAGELDKVRGLKSGADDYVTKPFGRQELLARVEALLRRTSGPPEVRPAYRDAAVTVDYVSREVQVGGRPVQLTPLEFKLLSAFVRHPNETLGRDRLLELVWGDSEGFGGDQVKLYVGYLRRKLGWDAAAPSPIETVRGFGYRYRPPERRSGQAAQPSAE</sequence>
<dbReference type="RefSeq" id="WP_183339904.1">
    <property type="nucleotide sequence ID" value="NZ_JACHNU010000001.1"/>
</dbReference>
<dbReference type="GO" id="GO:0000156">
    <property type="term" value="F:phosphorelay response regulator activity"/>
    <property type="evidence" value="ECO:0007669"/>
    <property type="project" value="TreeGrafter"/>
</dbReference>
<keyword evidence="11" id="KW-1185">Reference proteome</keyword>
<feature type="domain" description="Response regulatory" evidence="8">
    <location>
        <begin position="3"/>
        <end position="116"/>
    </location>
</feature>
<dbReference type="Pfam" id="PF00486">
    <property type="entry name" value="Trans_reg_C"/>
    <property type="match status" value="1"/>
</dbReference>
<name>A0A840ICD0_9ACTN</name>
<feature type="domain" description="OmpR/PhoB-type" evidence="9">
    <location>
        <begin position="126"/>
        <end position="225"/>
    </location>
</feature>
<evidence type="ECO:0000256" key="7">
    <source>
        <dbReference type="PROSITE-ProRule" id="PRU01091"/>
    </source>
</evidence>
<dbReference type="InterPro" id="IPR001867">
    <property type="entry name" value="OmpR/PhoB-type_DNA-bd"/>
</dbReference>
<dbReference type="CDD" id="cd17574">
    <property type="entry name" value="REC_OmpR"/>
    <property type="match status" value="1"/>
</dbReference>
<dbReference type="Gene3D" id="3.40.50.2300">
    <property type="match status" value="1"/>
</dbReference>
<dbReference type="GO" id="GO:0005829">
    <property type="term" value="C:cytosol"/>
    <property type="evidence" value="ECO:0007669"/>
    <property type="project" value="TreeGrafter"/>
</dbReference>
<gene>
    <name evidence="10" type="ORF">BDZ31_001173</name>
</gene>
<dbReference type="EMBL" id="JACHNU010000001">
    <property type="protein sequence ID" value="MBB4661600.1"/>
    <property type="molecule type" value="Genomic_DNA"/>
</dbReference>
<evidence type="ECO:0000313" key="11">
    <source>
        <dbReference type="Proteomes" id="UP000585272"/>
    </source>
</evidence>
<feature type="DNA-binding region" description="OmpR/PhoB-type" evidence="7">
    <location>
        <begin position="126"/>
        <end position="225"/>
    </location>
</feature>
<evidence type="ECO:0000256" key="2">
    <source>
        <dbReference type="ARBA" id="ARBA00023012"/>
    </source>
</evidence>
<dbReference type="FunFam" id="3.40.50.2300:FF:000001">
    <property type="entry name" value="DNA-binding response regulator PhoB"/>
    <property type="match status" value="1"/>
</dbReference>
<evidence type="ECO:0000256" key="4">
    <source>
        <dbReference type="ARBA" id="ARBA00023125"/>
    </source>
</evidence>
<keyword evidence="3" id="KW-0805">Transcription regulation</keyword>
<dbReference type="AlphaFoldDB" id="A0A840ICD0"/>
<dbReference type="SMART" id="SM00862">
    <property type="entry name" value="Trans_reg_C"/>
    <property type="match status" value="1"/>
</dbReference>
<accession>A0A840ICD0</accession>
<proteinExistence type="predicted"/>
<evidence type="ECO:0000259" key="9">
    <source>
        <dbReference type="PROSITE" id="PS51755"/>
    </source>
</evidence>
<comment type="caution">
    <text evidence="10">The sequence shown here is derived from an EMBL/GenBank/DDBJ whole genome shotgun (WGS) entry which is preliminary data.</text>
</comment>
<keyword evidence="5" id="KW-0804">Transcription</keyword>
<dbReference type="GO" id="GO:0000976">
    <property type="term" value="F:transcription cis-regulatory region binding"/>
    <property type="evidence" value="ECO:0007669"/>
    <property type="project" value="TreeGrafter"/>
</dbReference>
<dbReference type="InterPro" id="IPR036388">
    <property type="entry name" value="WH-like_DNA-bd_sf"/>
</dbReference>
<dbReference type="PANTHER" id="PTHR48111:SF1">
    <property type="entry name" value="TWO-COMPONENT RESPONSE REGULATOR ORR33"/>
    <property type="match status" value="1"/>
</dbReference>